<dbReference type="GO" id="GO:0032993">
    <property type="term" value="C:protein-DNA complex"/>
    <property type="evidence" value="ECO:0007669"/>
    <property type="project" value="TreeGrafter"/>
</dbReference>
<dbReference type="Pfam" id="PF00486">
    <property type="entry name" value="Trans_reg_C"/>
    <property type="match status" value="1"/>
</dbReference>
<feature type="modified residue" description="4-aspartylphosphate" evidence="4">
    <location>
        <position position="54"/>
    </location>
</feature>
<dbReference type="GO" id="GO:0005829">
    <property type="term" value="C:cytosol"/>
    <property type="evidence" value="ECO:0007669"/>
    <property type="project" value="TreeGrafter"/>
</dbReference>
<dbReference type="Gene3D" id="3.40.50.2300">
    <property type="match status" value="1"/>
</dbReference>
<keyword evidence="9" id="KW-1185">Reference proteome</keyword>
<dbReference type="PROSITE" id="PS51755">
    <property type="entry name" value="OMPR_PHOB"/>
    <property type="match status" value="1"/>
</dbReference>
<dbReference type="InterPro" id="IPR001789">
    <property type="entry name" value="Sig_transdc_resp-reg_receiver"/>
</dbReference>
<dbReference type="InterPro" id="IPR036388">
    <property type="entry name" value="WH-like_DNA-bd_sf"/>
</dbReference>
<accession>A0A090E130</accession>
<evidence type="ECO:0000259" key="7">
    <source>
        <dbReference type="PROSITE" id="PS51755"/>
    </source>
</evidence>
<name>A0A090E130_9BACT</name>
<dbReference type="OrthoDB" id="9802426at2"/>
<feature type="domain" description="OmpR/PhoB-type" evidence="7">
    <location>
        <begin position="131"/>
        <end position="227"/>
    </location>
</feature>
<dbReference type="STRING" id="1437425.CSEC_1671"/>
<feature type="DNA-binding region" description="OmpR/PhoB-type" evidence="5">
    <location>
        <begin position="131"/>
        <end position="227"/>
    </location>
</feature>
<dbReference type="Gene3D" id="1.10.10.10">
    <property type="entry name" value="Winged helix-like DNA-binding domain superfamily/Winged helix DNA-binding domain"/>
    <property type="match status" value="1"/>
</dbReference>
<evidence type="ECO:0000313" key="9">
    <source>
        <dbReference type="Proteomes" id="UP000031552"/>
    </source>
</evidence>
<dbReference type="AlphaFoldDB" id="A0A090E130"/>
<keyword evidence="3 5" id="KW-0238">DNA-binding</keyword>
<protein>
    <submittedName>
        <fullName evidence="8">Two-component response regulator</fullName>
    </submittedName>
</protein>
<dbReference type="EMBL" id="CCEJ010000008">
    <property type="protein sequence ID" value="CDR34484.1"/>
    <property type="molecule type" value="Genomic_DNA"/>
</dbReference>
<dbReference type="InterPro" id="IPR011006">
    <property type="entry name" value="CheY-like_superfamily"/>
</dbReference>
<dbReference type="RefSeq" id="WP_041018023.1">
    <property type="nucleotide sequence ID" value="NZ_CCEJ010000008.1"/>
</dbReference>
<dbReference type="PANTHER" id="PTHR48111:SF40">
    <property type="entry name" value="PHOSPHATE REGULON TRANSCRIPTIONAL REGULATORY PROTEIN PHOB"/>
    <property type="match status" value="1"/>
</dbReference>
<proteinExistence type="predicted"/>
<organism evidence="8 9">
    <name type="scientific">Candidatus Criblamydia sequanensis CRIB-18</name>
    <dbReference type="NCBI Taxonomy" id="1437425"/>
    <lineage>
        <taxon>Bacteria</taxon>
        <taxon>Pseudomonadati</taxon>
        <taxon>Chlamydiota</taxon>
        <taxon>Chlamydiia</taxon>
        <taxon>Parachlamydiales</taxon>
        <taxon>Candidatus Criblamydiaceae</taxon>
        <taxon>Candidatus Criblamydia</taxon>
    </lineage>
</organism>
<dbReference type="Gene3D" id="6.10.250.690">
    <property type="match status" value="1"/>
</dbReference>
<dbReference type="InterPro" id="IPR001867">
    <property type="entry name" value="OmpR/PhoB-type_DNA-bd"/>
</dbReference>
<dbReference type="SMART" id="SM00448">
    <property type="entry name" value="REC"/>
    <property type="match status" value="1"/>
</dbReference>
<comment type="caution">
    <text evidence="8">The sequence shown here is derived from an EMBL/GenBank/DDBJ whole genome shotgun (WGS) entry which is preliminary data.</text>
</comment>
<reference evidence="8" key="2">
    <citation type="submission" date="2014-09" db="EMBL/GenBank/DDBJ databases">
        <title>Criblamydia sequanensis harbors a mega-plasmid encoding arsenite resistance.</title>
        <authorList>
            <person name="Bertelli C."/>
            <person name="Goesmann A."/>
            <person name="Greub G."/>
        </authorList>
    </citation>
    <scope>NUCLEOTIDE SEQUENCE [LARGE SCALE GENOMIC DNA]</scope>
    <source>
        <strain evidence="8">CRIB-18</strain>
    </source>
</reference>
<dbReference type="GO" id="GO:0000156">
    <property type="term" value="F:phosphorelay response regulator activity"/>
    <property type="evidence" value="ECO:0007669"/>
    <property type="project" value="TreeGrafter"/>
</dbReference>
<dbReference type="PROSITE" id="PS50110">
    <property type="entry name" value="RESPONSE_REGULATORY"/>
    <property type="match status" value="1"/>
</dbReference>
<dbReference type="SMART" id="SM00862">
    <property type="entry name" value="Trans_reg_C"/>
    <property type="match status" value="1"/>
</dbReference>
<dbReference type="CDD" id="cd00383">
    <property type="entry name" value="trans_reg_C"/>
    <property type="match status" value="1"/>
</dbReference>
<dbReference type="Pfam" id="PF00072">
    <property type="entry name" value="Response_reg"/>
    <property type="match status" value="1"/>
</dbReference>
<dbReference type="SUPFAM" id="SSF52172">
    <property type="entry name" value="CheY-like"/>
    <property type="match status" value="1"/>
</dbReference>
<dbReference type="InterPro" id="IPR039420">
    <property type="entry name" value="WalR-like"/>
</dbReference>
<dbReference type="PANTHER" id="PTHR48111">
    <property type="entry name" value="REGULATOR OF RPOS"/>
    <property type="match status" value="1"/>
</dbReference>
<dbReference type="GO" id="GO:0006355">
    <property type="term" value="P:regulation of DNA-templated transcription"/>
    <property type="evidence" value="ECO:0007669"/>
    <property type="project" value="InterPro"/>
</dbReference>
<feature type="domain" description="Response regulatory" evidence="6">
    <location>
        <begin position="5"/>
        <end position="121"/>
    </location>
</feature>
<dbReference type="SUPFAM" id="SSF46894">
    <property type="entry name" value="C-terminal effector domain of the bipartite response regulators"/>
    <property type="match status" value="1"/>
</dbReference>
<keyword evidence="2" id="KW-0902">Two-component regulatory system</keyword>
<dbReference type="Proteomes" id="UP000031552">
    <property type="component" value="Unassembled WGS sequence"/>
</dbReference>
<dbReference type="eggNOG" id="COG0745">
    <property type="taxonomic scope" value="Bacteria"/>
</dbReference>
<reference evidence="8" key="1">
    <citation type="submission" date="2013-12" db="EMBL/GenBank/DDBJ databases">
        <authorList>
            <person name="Linke B."/>
        </authorList>
    </citation>
    <scope>NUCLEOTIDE SEQUENCE [LARGE SCALE GENOMIC DNA]</scope>
    <source>
        <strain evidence="8">CRIB-18</strain>
    </source>
</reference>
<dbReference type="GO" id="GO:0000976">
    <property type="term" value="F:transcription cis-regulatory region binding"/>
    <property type="evidence" value="ECO:0007669"/>
    <property type="project" value="TreeGrafter"/>
</dbReference>
<evidence type="ECO:0000256" key="2">
    <source>
        <dbReference type="ARBA" id="ARBA00023012"/>
    </source>
</evidence>
<sequence>MYKPTILLIEDEEDIASLIKLQAEMSGYKLHVEVDGLNGLLAVKREKPDLVILDLMLPGQSGLDVCRKMKNDDDLKNIPVIMISAKSEEIDVVLGLELGADDYVTKPFSPKVLFSRVRAILRRAKEQEKTPKIVNFGYFVVEIDRYLVRKGEEPIALTLSEFGILKRLVLNRGKVLTRNQLLDDVQNDDAFIVDRNIDVHIAALRKKLGPNFKWIETVRGVGYRFKEED</sequence>
<evidence type="ECO:0000259" key="6">
    <source>
        <dbReference type="PROSITE" id="PS50110"/>
    </source>
</evidence>
<evidence type="ECO:0000256" key="5">
    <source>
        <dbReference type="PROSITE-ProRule" id="PRU01091"/>
    </source>
</evidence>
<evidence type="ECO:0000256" key="1">
    <source>
        <dbReference type="ARBA" id="ARBA00022553"/>
    </source>
</evidence>
<dbReference type="InterPro" id="IPR016032">
    <property type="entry name" value="Sig_transdc_resp-reg_C-effctor"/>
</dbReference>
<evidence type="ECO:0000313" key="8">
    <source>
        <dbReference type="EMBL" id="CDR34484.1"/>
    </source>
</evidence>
<keyword evidence="1 4" id="KW-0597">Phosphoprotein</keyword>
<gene>
    <name evidence="8" type="ORF">CSEC_1671</name>
</gene>
<evidence type="ECO:0000256" key="4">
    <source>
        <dbReference type="PROSITE-ProRule" id="PRU00169"/>
    </source>
</evidence>
<evidence type="ECO:0000256" key="3">
    <source>
        <dbReference type="ARBA" id="ARBA00023125"/>
    </source>
</evidence>